<evidence type="ECO:0000256" key="4">
    <source>
        <dbReference type="ARBA" id="ARBA00022729"/>
    </source>
</evidence>
<dbReference type="InterPro" id="IPR005950">
    <property type="entry name" value="ModA"/>
</dbReference>
<feature type="binding site" evidence="6">
    <location>
        <position position="175"/>
    </location>
    <ligand>
        <name>molybdate</name>
        <dbReference type="ChEBI" id="CHEBI:36264"/>
    </ligand>
</feature>
<gene>
    <name evidence="8" type="primary">modA</name>
    <name evidence="8" type="ORF">HHL10_20475</name>
</gene>
<dbReference type="Pfam" id="PF13531">
    <property type="entry name" value="SBP_bac_11"/>
    <property type="match status" value="1"/>
</dbReference>
<dbReference type="PANTHER" id="PTHR30632">
    <property type="entry name" value="MOLYBDATE-BINDING PERIPLASMIC PROTEIN"/>
    <property type="match status" value="1"/>
</dbReference>
<feature type="signal peptide" evidence="7">
    <location>
        <begin position="1"/>
        <end position="28"/>
    </location>
</feature>
<dbReference type="AlphaFoldDB" id="A0A848FGH1"/>
<dbReference type="GO" id="GO:0046872">
    <property type="term" value="F:metal ion binding"/>
    <property type="evidence" value="ECO:0007669"/>
    <property type="project" value="UniProtKB-KW"/>
</dbReference>
<dbReference type="InterPro" id="IPR050682">
    <property type="entry name" value="ModA/WtpA"/>
</dbReference>
<reference evidence="8 9" key="1">
    <citation type="submission" date="2020-04" db="EMBL/GenBank/DDBJ databases">
        <title>Azohydromonas sp. isolated from soil.</title>
        <authorList>
            <person name="Dahal R.H."/>
        </authorList>
    </citation>
    <scope>NUCLEOTIDE SEQUENCE [LARGE SCALE GENOMIC DNA]</scope>
    <source>
        <strain evidence="8 9">G-1-1-14</strain>
    </source>
</reference>
<evidence type="ECO:0000313" key="9">
    <source>
        <dbReference type="Proteomes" id="UP000574067"/>
    </source>
</evidence>
<dbReference type="GO" id="GO:1901359">
    <property type="term" value="F:tungstate binding"/>
    <property type="evidence" value="ECO:0007669"/>
    <property type="project" value="UniProtKB-ARBA"/>
</dbReference>
<keyword evidence="4 7" id="KW-0732">Signal</keyword>
<keyword evidence="2 6" id="KW-0500">Molybdenum</keyword>
<dbReference type="SUPFAM" id="SSF53850">
    <property type="entry name" value="Periplasmic binding protein-like II"/>
    <property type="match status" value="1"/>
</dbReference>
<evidence type="ECO:0000256" key="3">
    <source>
        <dbReference type="ARBA" id="ARBA00022723"/>
    </source>
</evidence>
<feature type="chain" id="PRO_5032708691" evidence="7">
    <location>
        <begin position="29"/>
        <end position="256"/>
    </location>
</feature>
<comment type="subunit">
    <text evidence="5">The complex is composed of two ATP-binding proteins (ModC), two transmembrane proteins (ModB) and a solute-binding protein (ModA).</text>
</comment>
<evidence type="ECO:0000256" key="7">
    <source>
        <dbReference type="SAM" id="SignalP"/>
    </source>
</evidence>
<evidence type="ECO:0000256" key="5">
    <source>
        <dbReference type="ARBA" id="ARBA00062515"/>
    </source>
</evidence>
<evidence type="ECO:0000256" key="1">
    <source>
        <dbReference type="ARBA" id="ARBA00009175"/>
    </source>
</evidence>
<dbReference type="GO" id="GO:0015689">
    <property type="term" value="P:molybdate ion transport"/>
    <property type="evidence" value="ECO:0007669"/>
    <property type="project" value="InterPro"/>
</dbReference>
<feature type="binding site" evidence="6">
    <location>
        <position position="193"/>
    </location>
    <ligand>
        <name>molybdate</name>
        <dbReference type="ChEBI" id="CHEBI:36264"/>
    </ligand>
</feature>
<dbReference type="PANTHER" id="PTHR30632:SF0">
    <property type="entry name" value="SULFATE-BINDING PROTEIN"/>
    <property type="match status" value="1"/>
</dbReference>
<feature type="binding site" evidence="6">
    <location>
        <position position="66"/>
    </location>
    <ligand>
        <name>molybdate</name>
        <dbReference type="ChEBI" id="CHEBI:36264"/>
    </ligand>
</feature>
<sequence>MRRTLAHLLARWALAVLATVATALPSLAQDLTVAIDSSFGEAMAAVARDFEAGRRGVRVLLEAGSSGELLERISQGLVADVLAGVDVPTMERGEQRRLLLPEPRSSFATNTLVLVVPASRQVPVQRVSDLARPEIVRIAMGRPTSMPAGRYAREAINAQRLWSSLQRKVVIVDDVRDVVSLVAGADAQAGFVYASDAAAAAGRVRVVETLSTATPIHHAATVVAASTNPVLAREFVAYLHGDAARAVFRRFGFGEP</sequence>
<dbReference type="GO" id="GO:0030973">
    <property type="term" value="F:molybdate ion binding"/>
    <property type="evidence" value="ECO:0007669"/>
    <property type="project" value="TreeGrafter"/>
</dbReference>
<dbReference type="Proteomes" id="UP000574067">
    <property type="component" value="Unassembled WGS sequence"/>
</dbReference>
<dbReference type="Gene3D" id="3.40.190.10">
    <property type="entry name" value="Periplasmic binding protein-like II"/>
    <property type="match status" value="2"/>
</dbReference>
<evidence type="ECO:0000313" key="8">
    <source>
        <dbReference type="EMBL" id="NML17353.1"/>
    </source>
</evidence>
<dbReference type="PIRSF" id="PIRSF004846">
    <property type="entry name" value="ModA"/>
    <property type="match status" value="1"/>
</dbReference>
<dbReference type="EMBL" id="JABBFW010000017">
    <property type="protein sequence ID" value="NML17353.1"/>
    <property type="molecule type" value="Genomic_DNA"/>
</dbReference>
<name>A0A848FGH1_9BURK</name>
<dbReference type="RefSeq" id="WP_169162256.1">
    <property type="nucleotide sequence ID" value="NZ_JABBFW010000017.1"/>
</dbReference>
<proteinExistence type="inferred from homology"/>
<keyword evidence="3 6" id="KW-0479">Metal-binding</keyword>
<comment type="similarity">
    <text evidence="1">Belongs to the bacterial solute-binding protein ModA family.</text>
</comment>
<dbReference type="NCBIfam" id="TIGR01256">
    <property type="entry name" value="modA"/>
    <property type="match status" value="1"/>
</dbReference>
<organism evidence="8 9">
    <name type="scientific">Azohydromonas caseinilytica</name>
    <dbReference type="NCBI Taxonomy" id="2728836"/>
    <lineage>
        <taxon>Bacteria</taxon>
        <taxon>Pseudomonadati</taxon>
        <taxon>Pseudomonadota</taxon>
        <taxon>Betaproteobacteria</taxon>
        <taxon>Burkholderiales</taxon>
        <taxon>Sphaerotilaceae</taxon>
        <taxon>Azohydromonas</taxon>
    </lineage>
</organism>
<keyword evidence="9" id="KW-1185">Reference proteome</keyword>
<feature type="binding site" evidence="6">
    <location>
        <position position="38"/>
    </location>
    <ligand>
        <name>molybdate</name>
        <dbReference type="ChEBI" id="CHEBI:36264"/>
    </ligand>
</feature>
<accession>A0A848FGH1</accession>
<dbReference type="FunFam" id="3.40.190.10:FF:000035">
    <property type="entry name" value="Molybdate ABC transporter substrate-binding protein"/>
    <property type="match status" value="1"/>
</dbReference>
<feature type="binding site" evidence="6">
    <location>
        <position position="148"/>
    </location>
    <ligand>
        <name>molybdate</name>
        <dbReference type="ChEBI" id="CHEBI:36264"/>
    </ligand>
</feature>
<protein>
    <submittedName>
        <fullName evidence="8">Molybdate ABC transporter substrate-binding protein</fullName>
    </submittedName>
</protein>
<evidence type="ECO:0000256" key="2">
    <source>
        <dbReference type="ARBA" id="ARBA00022505"/>
    </source>
</evidence>
<comment type="caution">
    <text evidence="8">The sequence shown here is derived from an EMBL/GenBank/DDBJ whole genome shotgun (WGS) entry which is preliminary data.</text>
</comment>
<evidence type="ECO:0000256" key="6">
    <source>
        <dbReference type="PIRSR" id="PIRSR004846-1"/>
    </source>
</evidence>